<dbReference type="OrthoDB" id="2522477at2759"/>
<feature type="domain" description="F-box" evidence="1">
    <location>
        <begin position="22"/>
        <end position="68"/>
    </location>
</feature>
<dbReference type="Proteomes" id="UP000016931">
    <property type="component" value="Unassembled WGS sequence"/>
</dbReference>
<name>M3AY38_SPHMS</name>
<dbReference type="Pfam" id="PF24758">
    <property type="entry name" value="LRR_At5g56370"/>
    <property type="match status" value="1"/>
</dbReference>
<dbReference type="SUPFAM" id="SSF52047">
    <property type="entry name" value="RNI-like"/>
    <property type="match status" value="1"/>
</dbReference>
<dbReference type="HOGENOM" id="CLU_565212_0_0_1"/>
<dbReference type="InterPro" id="IPR001810">
    <property type="entry name" value="F-box_dom"/>
</dbReference>
<protein>
    <recommendedName>
        <fullName evidence="1">F-box domain-containing protein</fullName>
    </recommendedName>
</protein>
<dbReference type="eggNOG" id="ENOG502SPK2">
    <property type="taxonomic scope" value="Eukaryota"/>
</dbReference>
<dbReference type="AlphaFoldDB" id="M3AY38"/>
<reference evidence="2 3" key="1">
    <citation type="journal article" date="2012" name="PLoS Pathog.">
        <title>Diverse lifestyles and strategies of plant pathogenesis encoded in the genomes of eighteen Dothideomycetes fungi.</title>
        <authorList>
            <person name="Ohm R.A."/>
            <person name="Feau N."/>
            <person name="Henrissat B."/>
            <person name="Schoch C.L."/>
            <person name="Horwitz B.A."/>
            <person name="Barry K.W."/>
            <person name="Condon B.J."/>
            <person name="Copeland A.C."/>
            <person name="Dhillon B."/>
            <person name="Glaser F."/>
            <person name="Hesse C.N."/>
            <person name="Kosti I."/>
            <person name="LaButti K."/>
            <person name="Lindquist E.A."/>
            <person name="Lucas S."/>
            <person name="Salamov A.A."/>
            <person name="Bradshaw R.E."/>
            <person name="Ciuffetti L."/>
            <person name="Hamelin R.C."/>
            <person name="Kema G.H.J."/>
            <person name="Lawrence C."/>
            <person name="Scott J.A."/>
            <person name="Spatafora J.W."/>
            <person name="Turgeon B.G."/>
            <person name="de Wit P.J.G.M."/>
            <person name="Zhong S."/>
            <person name="Goodwin S.B."/>
            <person name="Grigoriev I.V."/>
        </authorList>
    </citation>
    <scope>NUCLEOTIDE SEQUENCE [LARGE SCALE GENOMIC DNA]</scope>
    <source>
        <strain evidence="2 3">SO2202</strain>
    </source>
</reference>
<dbReference type="OMA" id="NRHAKAY"/>
<evidence type="ECO:0000259" key="1">
    <source>
        <dbReference type="PROSITE" id="PS50181"/>
    </source>
</evidence>
<dbReference type="InterPro" id="IPR055411">
    <property type="entry name" value="LRR_FXL15/At3g58940/PEG3-like"/>
</dbReference>
<evidence type="ECO:0000313" key="3">
    <source>
        <dbReference type="Proteomes" id="UP000016931"/>
    </source>
</evidence>
<dbReference type="EMBL" id="KB456264">
    <property type="protein sequence ID" value="EMF12397.1"/>
    <property type="molecule type" value="Genomic_DNA"/>
</dbReference>
<dbReference type="GeneID" id="27906856"/>
<dbReference type="STRING" id="692275.M3AY38"/>
<dbReference type="Gene3D" id="3.80.10.10">
    <property type="entry name" value="Ribonuclease Inhibitor"/>
    <property type="match status" value="1"/>
</dbReference>
<dbReference type="InterPro" id="IPR032675">
    <property type="entry name" value="LRR_dom_sf"/>
</dbReference>
<proteinExistence type="predicted"/>
<accession>M3AY38</accession>
<gene>
    <name evidence="2" type="ORF">SEPMUDRAFT_65430</name>
</gene>
<organism evidence="2 3">
    <name type="scientific">Sphaerulina musiva (strain SO2202)</name>
    <name type="common">Poplar stem canker fungus</name>
    <name type="synonym">Septoria musiva</name>
    <dbReference type="NCBI Taxonomy" id="692275"/>
    <lineage>
        <taxon>Eukaryota</taxon>
        <taxon>Fungi</taxon>
        <taxon>Dikarya</taxon>
        <taxon>Ascomycota</taxon>
        <taxon>Pezizomycotina</taxon>
        <taxon>Dothideomycetes</taxon>
        <taxon>Dothideomycetidae</taxon>
        <taxon>Mycosphaerellales</taxon>
        <taxon>Mycosphaerellaceae</taxon>
        <taxon>Sphaerulina</taxon>
    </lineage>
</organism>
<sequence length="483" mass="54491">MRLKSVFRRVTRKLAAMNATFRFALLELPTELIAQIIEHVDNRTTLKHLACTCRKIQELTEPVLYRSALIRDAVQMTNMLHSVVGNRPARAKAIHHLDVPCHPRSSPSFDDLGVLLENALNLRRLMVESPECNTGEFEDEDSYEHMARNLFRPFESAVCVNDVERRPLQRLQELVLHLNGKESPYWTIGRRCLSIFLLPSLQKLTLSCVNIEDDVVESIRDRSFTSLKHLTLEESNITHQGLIGILSLPKALETLYLGENCHNMTHFDQQLNPAANYLFRNDPGLTLQALSQQKDSLKALTYVATSYYQHRSLIRPPHSPTDAGFAEFRSLESVTLCGQCPNFERAVMSSQSPSGLKTLVFQTDEIYWAPLGPTASVSALDAIPFLRAPACSVPPALSTVRIVGREQDFTAAMKGRISSAAKEMLKLGVTLEVQVESRSTYFPPFLYGEPLPKATTVFDGTWRLTEHRPRTLWNDWGDSSSEE</sequence>
<dbReference type="RefSeq" id="XP_016760518.1">
    <property type="nucleotide sequence ID" value="XM_016909719.1"/>
</dbReference>
<keyword evidence="3" id="KW-1185">Reference proteome</keyword>
<evidence type="ECO:0000313" key="2">
    <source>
        <dbReference type="EMBL" id="EMF12397.1"/>
    </source>
</evidence>
<dbReference type="PROSITE" id="PS50181">
    <property type="entry name" value="FBOX"/>
    <property type="match status" value="1"/>
</dbReference>